<evidence type="ECO:0000313" key="2">
    <source>
        <dbReference type="Proteomes" id="UP001489004"/>
    </source>
</evidence>
<dbReference type="InterPro" id="IPR038797">
    <property type="entry name" value="Fltp"/>
</dbReference>
<dbReference type="AlphaFoldDB" id="A0AAW1P979"/>
<name>A0AAW1P979_9CHLO</name>
<evidence type="ECO:0008006" key="3">
    <source>
        <dbReference type="Google" id="ProtNLM"/>
    </source>
</evidence>
<organism evidence="1 2">
    <name type="scientific">[Myrmecia] bisecta</name>
    <dbReference type="NCBI Taxonomy" id="41462"/>
    <lineage>
        <taxon>Eukaryota</taxon>
        <taxon>Viridiplantae</taxon>
        <taxon>Chlorophyta</taxon>
        <taxon>core chlorophytes</taxon>
        <taxon>Trebouxiophyceae</taxon>
        <taxon>Trebouxiales</taxon>
        <taxon>Trebouxiaceae</taxon>
        <taxon>Myrmecia</taxon>
    </lineage>
</organism>
<dbReference type="Proteomes" id="UP001489004">
    <property type="component" value="Unassembled WGS sequence"/>
</dbReference>
<keyword evidence="2" id="KW-1185">Reference proteome</keyword>
<evidence type="ECO:0000313" key="1">
    <source>
        <dbReference type="EMBL" id="KAK9805207.1"/>
    </source>
</evidence>
<protein>
    <recommendedName>
        <fullName evidence="3">Cilia- and flagella-associated protein 126</fullName>
    </recommendedName>
</protein>
<dbReference type="CDD" id="cd23705">
    <property type="entry name" value="Flattop"/>
    <property type="match status" value="1"/>
</dbReference>
<sequence>MMSRSFSASQYERDFLPQRLCNWEVPANKRTSACSRHDTLKPRRGRTTPIVDHKGHLLVPKRSAAFVTEPEEWQRSPARWPQANPVISTGGAATMGYKGIQTDYLASSTVMIPTVMVPGVKERTFR</sequence>
<comment type="caution">
    <text evidence="1">The sequence shown here is derived from an EMBL/GenBank/DDBJ whole genome shotgun (WGS) entry which is preliminary data.</text>
</comment>
<accession>A0AAW1P979</accession>
<dbReference type="EMBL" id="JALJOR010000016">
    <property type="protein sequence ID" value="KAK9805207.1"/>
    <property type="molecule type" value="Genomic_DNA"/>
</dbReference>
<gene>
    <name evidence="1" type="ORF">WJX72_005983</name>
</gene>
<proteinExistence type="predicted"/>
<reference evidence="1 2" key="1">
    <citation type="journal article" date="2024" name="Nat. Commun.">
        <title>Phylogenomics reveals the evolutionary origins of lichenization in chlorophyte algae.</title>
        <authorList>
            <person name="Puginier C."/>
            <person name="Libourel C."/>
            <person name="Otte J."/>
            <person name="Skaloud P."/>
            <person name="Haon M."/>
            <person name="Grisel S."/>
            <person name="Petersen M."/>
            <person name="Berrin J.G."/>
            <person name="Delaux P.M."/>
            <person name="Dal Grande F."/>
            <person name="Keller J."/>
        </authorList>
    </citation>
    <scope>NUCLEOTIDE SEQUENCE [LARGE SCALE GENOMIC DNA]</scope>
    <source>
        <strain evidence="1 2">SAG 2043</strain>
    </source>
</reference>
<dbReference type="Pfam" id="PF22611">
    <property type="entry name" value="CFAP126"/>
    <property type="match status" value="1"/>
</dbReference>